<dbReference type="EMBL" id="MFJR01000007">
    <property type="protein sequence ID" value="OGG26852.1"/>
    <property type="molecule type" value="Genomic_DNA"/>
</dbReference>
<dbReference type="NCBIfam" id="TIGR00972">
    <property type="entry name" value="3a0107s01c2"/>
    <property type="match status" value="1"/>
</dbReference>
<dbReference type="InterPro" id="IPR027417">
    <property type="entry name" value="P-loop_NTPase"/>
</dbReference>
<dbReference type="InterPro" id="IPR003439">
    <property type="entry name" value="ABC_transporter-like_ATP-bd"/>
</dbReference>
<sequence>MLKVKIKVDNLNVYYGNKQVIKDVNMNVSDHEILSIIGPSKSGKSTLLHVINRLIDNVPGAKVTGQVCIDGKNIYLDSVNVNDLRKKVGIIFATPVPLPMSIFNNLAYGPRLHGITNREKLLDIAENCLRASSLWDEVKSRLDMSALRLSGGQQQRLCLARALTVEPEIILFDEPCSGLDPISTSKVESTMRELKKNYTLILITNNTKQAARVSDRTAFFLFGELIEIGETKRLFTAPKDKRTKDYITGKFG</sequence>
<dbReference type="PANTHER" id="PTHR43423:SF1">
    <property type="entry name" value="ABC TRANSPORTER I FAMILY MEMBER 17"/>
    <property type="match status" value="1"/>
</dbReference>
<dbReference type="GO" id="GO:0016020">
    <property type="term" value="C:membrane"/>
    <property type="evidence" value="ECO:0007669"/>
    <property type="project" value="InterPro"/>
</dbReference>
<keyword evidence="1" id="KW-0813">Transport</keyword>
<evidence type="ECO:0000256" key="3">
    <source>
        <dbReference type="ARBA" id="ARBA00022840"/>
    </source>
</evidence>
<dbReference type="SUPFAM" id="SSF52540">
    <property type="entry name" value="P-loop containing nucleoside triphosphate hydrolases"/>
    <property type="match status" value="1"/>
</dbReference>
<dbReference type="GO" id="GO:0035435">
    <property type="term" value="P:phosphate ion transmembrane transport"/>
    <property type="evidence" value="ECO:0007669"/>
    <property type="project" value="InterPro"/>
</dbReference>
<dbReference type="PROSITE" id="PS50893">
    <property type="entry name" value="ABC_TRANSPORTER_2"/>
    <property type="match status" value="1"/>
</dbReference>
<dbReference type="Pfam" id="PF00005">
    <property type="entry name" value="ABC_tran"/>
    <property type="match status" value="1"/>
</dbReference>
<comment type="caution">
    <text evidence="5">The sequence shown here is derived from an EMBL/GenBank/DDBJ whole genome shotgun (WGS) entry which is preliminary data.</text>
</comment>
<evidence type="ECO:0000313" key="6">
    <source>
        <dbReference type="Proteomes" id="UP000176609"/>
    </source>
</evidence>
<feature type="domain" description="ABC transporter" evidence="4">
    <location>
        <begin position="6"/>
        <end position="247"/>
    </location>
</feature>
<evidence type="ECO:0000259" key="4">
    <source>
        <dbReference type="PROSITE" id="PS50893"/>
    </source>
</evidence>
<dbReference type="InterPro" id="IPR017871">
    <property type="entry name" value="ABC_transporter-like_CS"/>
</dbReference>
<gene>
    <name evidence="5" type="ORF">A2960_01670</name>
</gene>
<dbReference type="CDD" id="cd03260">
    <property type="entry name" value="ABC_PstB_phosphate_transporter"/>
    <property type="match status" value="1"/>
</dbReference>
<dbReference type="InterPro" id="IPR003593">
    <property type="entry name" value="AAA+_ATPase"/>
</dbReference>
<proteinExistence type="predicted"/>
<name>A0A1F6AQR8_9BACT</name>
<dbReference type="Proteomes" id="UP000176609">
    <property type="component" value="Unassembled WGS sequence"/>
</dbReference>
<dbReference type="AlphaFoldDB" id="A0A1F6AQR8"/>
<dbReference type="GO" id="GO:0016887">
    <property type="term" value="F:ATP hydrolysis activity"/>
    <property type="evidence" value="ECO:0007669"/>
    <property type="project" value="InterPro"/>
</dbReference>
<keyword evidence="3 5" id="KW-0067">ATP-binding</keyword>
<protein>
    <submittedName>
        <fullName evidence="5">Phosphate ABC transporter ATP-binding protein</fullName>
    </submittedName>
</protein>
<dbReference type="InterPro" id="IPR005670">
    <property type="entry name" value="PstB-like"/>
</dbReference>
<dbReference type="SMART" id="SM00382">
    <property type="entry name" value="AAA"/>
    <property type="match status" value="1"/>
</dbReference>
<organism evidence="5 6">
    <name type="scientific">Candidatus Gottesmanbacteria bacterium RIFCSPLOWO2_01_FULL_39_12b</name>
    <dbReference type="NCBI Taxonomy" id="1798388"/>
    <lineage>
        <taxon>Bacteria</taxon>
        <taxon>Candidatus Gottesmaniibacteriota</taxon>
    </lineage>
</organism>
<reference evidence="5 6" key="1">
    <citation type="journal article" date="2016" name="Nat. Commun.">
        <title>Thousands of microbial genomes shed light on interconnected biogeochemical processes in an aquifer system.</title>
        <authorList>
            <person name="Anantharaman K."/>
            <person name="Brown C.T."/>
            <person name="Hug L.A."/>
            <person name="Sharon I."/>
            <person name="Castelle C.J."/>
            <person name="Probst A.J."/>
            <person name="Thomas B.C."/>
            <person name="Singh A."/>
            <person name="Wilkins M.J."/>
            <person name="Karaoz U."/>
            <person name="Brodie E.L."/>
            <person name="Williams K.H."/>
            <person name="Hubbard S.S."/>
            <person name="Banfield J.F."/>
        </authorList>
    </citation>
    <scope>NUCLEOTIDE SEQUENCE [LARGE SCALE GENOMIC DNA]</scope>
</reference>
<keyword evidence="2" id="KW-0547">Nucleotide-binding</keyword>
<accession>A0A1F6AQR8</accession>
<dbReference type="PROSITE" id="PS00211">
    <property type="entry name" value="ABC_TRANSPORTER_1"/>
    <property type="match status" value="1"/>
</dbReference>
<dbReference type="GO" id="GO:0005524">
    <property type="term" value="F:ATP binding"/>
    <property type="evidence" value="ECO:0007669"/>
    <property type="project" value="UniProtKB-KW"/>
</dbReference>
<evidence type="ECO:0000313" key="5">
    <source>
        <dbReference type="EMBL" id="OGG26852.1"/>
    </source>
</evidence>
<dbReference type="Gene3D" id="3.40.50.300">
    <property type="entry name" value="P-loop containing nucleotide triphosphate hydrolases"/>
    <property type="match status" value="1"/>
</dbReference>
<evidence type="ECO:0000256" key="2">
    <source>
        <dbReference type="ARBA" id="ARBA00022741"/>
    </source>
</evidence>
<dbReference type="GO" id="GO:0005315">
    <property type="term" value="F:phosphate transmembrane transporter activity"/>
    <property type="evidence" value="ECO:0007669"/>
    <property type="project" value="InterPro"/>
</dbReference>
<evidence type="ECO:0000256" key="1">
    <source>
        <dbReference type="ARBA" id="ARBA00022448"/>
    </source>
</evidence>
<dbReference type="PANTHER" id="PTHR43423">
    <property type="entry name" value="ABC TRANSPORTER I FAMILY MEMBER 17"/>
    <property type="match status" value="1"/>
</dbReference>